<organism evidence="7 8">
    <name type="scientific">Winogradskyella jejuensis</name>
    <dbReference type="NCBI Taxonomy" id="1089305"/>
    <lineage>
        <taxon>Bacteria</taxon>
        <taxon>Pseudomonadati</taxon>
        <taxon>Bacteroidota</taxon>
        <taxon>Flavobacteriia</taxon>
        <taxon>Flavobacteriales</taxon>
        <taxon>Flavobacteriaceae</taxon>
        <taxon>Winogradskyella</taxon>
    </lineage>
</organism>
<dbReference type="GO" id="GO:0004733">
    <property type="term" value="F:pyridoxamine phosphate oxidase activity"/>
    <property type="evidence" value="ECO:0007669"/>
    <property type="project" value="UniProtKB-UniRule"/>
</dbReference>
<gene>
    <name evidence="7" type="ORF">SAMN05444148_0392</name>
</gene>
<evidence type="ECO:0000313" key="7">
    <source>
        <dbReference type="EMBL" id="SHG54586.1"/>
    </source>
</evidence>
<dbReference type="EC" id="1.4.3.5" evidence="4"/>
<evidence type="ECO:0000256" key="3">
    <source>
        <dbReference type="ARBA" id="ARBA00023002"/>
    </source>
</evidence>
<keyword evidence="1" id="KW-0285">Flavoprotein</keyword>
<keyword evidence="8" id="KW-1185">Reference proteome</keyword>
<dbReference type="InterPro" id="IPR011576">
    <property type="entry name" value="Pyridox_Oxase_N"/>
</dbReference>
<feature type="binding site" evidence="5">
    <location>
        <begin position="58"/>
        <end position="59"/>
    </location>
    <ligand>
        <name>FMN</name>
        <dbReference type="ChEBI" id="CHEBI:58210"/>
    </ligand>
</feature>
<evidence type="ECO:0000313" key="8">
    <source>
        <dbReference type="Proteomes" id="UP000184522"/>
    </source>
</evidence>
<dbReference type="SUPFAM" id="SSF50475">
    <property type="entry name" value="FMN-binding split barrel"/>
    <property type="match status" value="1"/>
</dbReference>
<feature type="binding site" evidence="5">
    <location>
        <position position="65"/>
    </location>
    <ligand>
        <name>FMN</name>
        <dbReference type="ChEBI" id="CHEBI:58210"/>
    </ligand>
</feature>
<evidence type="ECO:0000256" key="2">
    <source>
        <dbReference type="ARBA" id="ARBA00022643"/>
    </source>
</evidence>
<dbReference type="NCBIfam" id="NF004231">
    <property type="entry name" value="PRK05679.1"/>
    <property type="match status" value="1"/>
</dbReference>
<evidence type="ECO:0000259" key="6">
    <source>
        <dbReference type="Pfam" id="PF01243"/>
    </source>
</evidence>
<dbReference type="PANTHER" id="PTHR10851:SF0">
    <property type="entry name" value="PYRIDOXINE-5'-PHOSPHATE OXIDASE"/>
    <property type="match status" value="1"/>
</dbReference>
<dbReference type="Proteomes" id="UP000184522">
    <property type="component" value="Unassembled WGS sequence"/>
</dbReference>
<keyword evidence="2 5" id="KW-0288">FMN</keyword>
<protein>
    <recommendedName>
        <fullName evidence="4">Pyridoxamine 5'-phosphate oxidase</fullName>
        <ecNumber evidence="4">1.4.3.5</ecNumber>
    </recommendedName>
</protein>
<dbReference type="RefSeq" id="WP_083573294.1">
    <property type="nucleotide sequence ID" value="NZ_FQWS01000001.1"/>
</dbReference>
<evidence type="ECO:0000256" key="1">
    <source>
        <dbReference type="ARBA" id="ARBA00022630"/>
    </source>
</evidence>
<dbReference type="Pfam" id="PF01243">
    <property type="entry name" value="PNPOx_N"/>
    <property type="match status" value="1"/>
</dbReference>
<dbReference type="Gene3D" id="2.30.110.10">
    <property type="entry name" value="Electron Transport, Fmn-binding Protein, Chain A"/>
    <property type="match status" value="1"/>
</dbReference>
<dbReference type="STRING" id="1089305.SAMN05444148_0392"/>
<feature type="binding site" evidence="5">
    <location>
        <begin position="43"/>
        <end position="48"/>
    </location>
    <ligand>
        <name>FMN</name>
        <dbReference type="ChEBI" id="CHEBI:58210"/>
    </ligand>
</feature>
<dbReference type="InterPro" id="IPR012349">
    <property type="entry name" value="Split_barrel_FMN-bd"/>
</dbReference>
<dbReference type="EMBL" id="FQWS01000001">
    <property type="protein sequence ID" value="SHG54586.1"/>
    <property type="molecule type" value="Genomic_DNA"/>
</dbReference>
<feature type="domain" description="Pyridoxamine 5'-phosphate oxidase N-terminal" evidence="6">
    <location>
        <begin position="24"/>
        <end position="140"/>
    </location>
</feature>
<reference evidence="8" key="1">
    <citation type="submission" date="2016-11" db="EMBL/GenBank/DDBJ databases">
        <authorList>
            <person name="Varghese N."/>
            <person name="Submissions S."/>
        </authorList>
    </citation>
    <scope>NUCLEOTIDE SEQUENCE [LARGE SCALE GENOMIC DNA]</scope>
    <source>
        <strain evidence="8">DSM 25330</strain>
    </source>
</reference>
<dbReference type="OrthoDB" id="9780392at2"/>
<proteinExistence type="predicted"/>
<dbReference type="InterPro" id="IPR000659">
    <property type="entry name" value="Pyridox_Oxase"/>
</dbReference>
<sequence>MSSYNPMQHFQKWFYEADGLFDEREPNAMSLSTIGEDGFPRSRMVLLKKYTWEGFIFYTNYNSEKGKAIAHNPSVCLLFNWIKSSRTIQIQGSASKISVSESSNYFQSRPRGSQLGAWASQQSRIVESRTFLEDRLRKFEQEYKGKDIPKPNHWGGYLVKPKTIEFIETEDNSIQKEEIYHLEADYNWSKSINIKLKTI</sequence>
<evidence type="ECO:0000256" key="5">
    <source>
        <dbReference type="PIRSR" id="PIRSR000190-2"/>
    </source>
</evidence>
<accession>A0A1M5KPD9</accession>
<evidence type="ECO:0000256" key="4">
    <source>
        <dbReference type="NCBIfam" id="TIGR00558"/>
    </source>
</evidence>
<dbReference type="PANTHER" id="PTHR10851">
    <property type="entry name" value="PYRIDOXINE-5-PHOSPHATE OXIDASE"/>
    <property type="match status" value="1"/>
</dbReference>
<dbReference type="GO" id="GO:0010181">
    <property type="term" value="F:FMN binding"/>
    <property type="evidence" value="ECO:0007669"/>
    <property type="project" value="UniProtKB-UniRule"/>
</dbReference>
<dbReference type="PIRSF" id="PIRSF000190">
    <property type="entry name" value="Pyd_amn-ph_oxd"/>
    <property type="match status" value="1"/>
</dbReference>
<dbReference type="AlphaFoldDB" id="A0A1M5KPD9"/>
<comment type="cofactor">
    <cofactor evidence="5">
        <name>FMN</name>
        <dbReference type="ChEBI" id="CHEBI:58210"/>
    </cofactor>
    <text evidence="5">Binds 1 FMN per subunit.</text>
</comment>
<keyword evidence="3" id="KW-0560">Oxidoreductase</keyword>
<dbReference type="NCBIfam" id="TIGR00558">
    <property type="entry name" value="pdxH"/>
    <property type="match status" value="1"/>
</dbReference>
<name>A0A1M5KPD9_9FLAO</name>
<dbReference type="GO" id="GO:0008615">
    <property type="term" value="P:pyridoxine biosynthetic process"/>
    <property type="evidence" value="ECO:0007669"/>
    <property type="project" value="UniProtKB-UniRule"/>
</dbReference>
<feature type="binding site" evidence="5">
    <location>
        <begin position="122"/>
        <end position="123"/>
    </location>
    <ligand>
        <name>FMN</name>
        <dbReference type="ChEBI" id="CHEBI:58210"/>
    </ligand>
</feature>